<evidence type="ECO:0000313" key="1">
    <source>
        <dbReference type="EMBL" id="KAI5676111.1"/>
    </source>
</evidence>
<evidence type="ECO:0000313" key="2">
    <source>
        <dbReference type="Proteomes" id="UP001060085"/>
    </source>
</evidence>
<sequence length="174" mass="20052">MDSFEDYLHGTINFEEDVDPEIFENFIETKGEGTHNYKIGVYLHICTQAARSTDDQLKLTEEFSRCQVAPRNIMASLLEKNLDCAVSKQIIYNAQTKMKKKRMEGRNTVEEFMELRRVAQNILYPVILLNLEGSIFRAPPTVITKGRCKTDSTKRDKSHWGAHTDCSCKNEKIK</sequence>
<organism evidence="1 2">
    <name type="scientific">Catharanthus roseus</name>
    <name type="common">Madagascar periwinkle</name>
    <name type="synonym">Vinca rosea</name>
    <dbReference type="NCBI Taxonomy" id="4058"/>
    <lineage>
        <taxon>Eukaryota</taxon>
        <taxon>Viridiplantae</taxon>
        <taxon>Streptophyta</taxon>
        <taxon>Embryophyta</taxon>
        <taxon>Tracheophyta</taxon>
        <taxon>Spermatophyta</taxon>
        <taxon>Magnoliopsida</taxon>
        <taxon>eudicotyledons</taxon>
        <taxon>Gunneridae</taxon>
        <taxon>Pentapetalae</taxon>
        <taxon>asterids</taxon>
        <taxon>lamiids</taxon>
        <taxon>Gentianales</taxon>
        <taxon>Apocynaceae</taxon>
        <taxon>Rauvolfioideae</taxon>
        <taxon>Vinceae</taxon>
        <taxon>Catharanthinae</taxon>
        <taxon>Catharanthus</taxon>
    </lineage>
</organism>
<dbReference type="Proteomes" id="UP001060085">
    <property type="component" value="Linkage Group LG02"/>
</dbReference>
<proteinExistence type="predicted"/>
<accession>A0ACC0BTW5</accession>
<dbReference type="EMBL" id="CM044702">
    <property type="protein sequence ID" value="KAI5676111.1"/>
    <property type="molecule type" value="Genomic_DNA"/>
</dbReference>
<reference evidence="2" key="1">
    <citation type="journal article" date="2023" name="Nat. Plants">
        <title>Single-cell RNA sequencing provides a high-resolution roadmap for understanding the multicellular compartmentation of specialized metabolism.</title>
        <authorList>
            <person name="Sun S."/>
            <person name="Shen X."/>
            <person name="Li Y."/>
            <person name="Li Y."/>
            <person name="Wang S."/>
            <person name="Li R."/>
            <person name="Zhang H."/>
            <person name="Shen G."/>
            <person name="Guo B."/>
            <person name="Wei J."/>
            <person name="Xu J."/>
            <person name="St-Pierre B."/>
            <person name="Chen S."/>
            <person name="Sun C."/>
        </authorList>
    </citation>
    <scope>NUCLEOTIDE SEQUENCE [LARGE SCALE GENOMIC DNA]</scope>
</reference>
<keyword evidence="2" id="KW-1185">Reference proteome</keyword>
<name>A0ACC0BTW5_CATRO</name>
<protein>
    <submittedName>
        <fullName evidence="1">Uncharacterized protein</fullName>
    </submittedName>
</protein>
<gene>
    <name evidence="1" type="ORF">M9H77_07061</name>
</gene>
<comment type="caution">
    <text evidence="1">The sequence shown here is derived from an EMBL/GenBank/DDBJ whole genome shotgun (WGS) entry which is preliminary data.</text>
</comment>